<feature type="signal peptide" evidence="2">
    <location>
        <begin position="1"/>
        <end position="21"/>
    </location>
</feature>
<evidence type="ECO:0000256" key="2">
    <source>
        <dbReference type="SAM" id="SignalP"/>
    </source>
</evidence>
<dbReference type="CDD" id="cd00118">
    <property type="entry name" value="LysM"/>
    <property type="match status" value="3"/>
</dbReference>
<keyword evidence="2" id="KW-0732">Signal</keyword>
<feature type="region of interest" description="Disordered" evidence="1">
    <location>
        <begin position="175"/>
        <end position="209"/>
    </location>
</feature>
<evidence type="ECO:0000313" key="4">
    <source>
        <dbReference type="EMBL" id="MBE9666970.1"/>
    </source>
</evidence>
<dbReference type="InterPro" id="IPR036779">
    <property type="entry name" value="LysM_dom_sf"/>
</dbReference>
<sequence>MRFKILLTICPLLLLTSTLFAKTGFDSVGVENQNGKKVILHKVEPKETYFALSRRYNVKPNLIIQFNNNIILQPGAIVKVPTELPFAESAKTVVKHTEASKPEVKQTVQEFKVSPHETLYSIAKRFGTTVDDIKESNGLKSDVVTPGQILQIRTAGGSQSKPAEKEAVVENKPVPQQVVQQPKQQAQAPVTQPQSQPAQNTPVNTQNTQQYKVSNGETLFTIAKRFNTSVDDIIALNKLPGNTITPGQILVVRAGMPPAPVVPKSQQIIAKRDTTSVADSLDRHIPANRYGLFLKDEKGPAIWMDDPSFDPKKQLVLHRTAPIGTVMKITNPMTNRSVFAKVVGRFADNEANKDVIVVVTKNVADMIGAMDKRFRVNITYGVPSNEQ</sequence>
<evidence type="ECO:0000313" key="5">
    <source>
        <dbReference type="Proteomes" id="UP000632774"/>
    </source>
</evidence>
<dbReference type="SMART" id="SM00257">
    <property type="entry name" value="LysM"/>
    <property type="match status" value="3"/>
</dbReference>
<feature type="domain" description="LysM" evidence="3">
    <location>
        <begin position="109"/>
        <end position="152"/>
    </location>
</feature>
<dbReference type="Proteomes" id="UP000632774">
    <property type="component" value="Unassembled WGS sequence"/>
</dbReference>
<dbReference type="EMBL" id="JADFFM010000001">
    <property type="protein sequence ID" value="MBE9666970.1"/>
    <property type="molecule type" value="Genomic_DNA"/>
</dbReference>
<dbReference type="InterPro" id="IPR036908">
    <property type="entry name" value="RlpA-like_sf"/>
</dbReference>
<dbReference type="Gene3D" id="3.10.350.10">
    <property type="entry name" value="LysM domain"/>
    <property type="match status" value="3"/>
</dbReference>
<accession>A0ABR9XIU1</accession>
<dbReference type="RefSeq" id="WP_194106329.1">
    <property type="nucleotide sequence ID" value="NZ_JADFFM010000001.1"/>
</dbReference>
<protein>
    <submittedName>
        <fullName evidence="4">LysM peptidoglycan-binding domain-containing protein</fullName>
    </submittedName>
</protein>
<name>A0ABR9XIU1_9SPHI</name>
<dbReference type="Gene3D" id="2.40.40.10">
    <property type="entry name" value="RlpA-like domain"/>
    <property type="match status" value="1"/>
</dbReference>
<dbReference type="PANTHER" id="PTHR33734:SF22">
    <property type="entry name" value="MEMBRANE-BOUND LYTIC MUREIN TRANSGLYCOSYLASE D"/>
    <property type="match status" value="1"/>
</dbReference>
<feature type="domain" description="LysM" evidence="3">
    <location>
        <begin position="209"/>
        <end position="252"/>
    </location>
</feature>
<dbReference type="PANTHER" id="PTHR33734">
    <property type="entry name" value="LYSM DOMAIN-CONTAINING GPI-ANCHORED PROTEIN 2"/>
    <property type="match status" value="1"/>
</dbReference>
<evidence type="ECO:0000259" key="3">
    <source>
        <dbReference type="PROSITE" id="PS51782"/>
    </source>
</evidence>
<dbReference type="SUPFAM" id="SSF54106">
    <property type="entry name" value="LysM domain"/>
    <property type="match status" value="2"/>
</dbReference>
<feature type="chain" id="PRO_5046737051" evidence="2">
    <location>
        <begin position="22"/>
        <end position="387"/>
    </location>
</feature>
<dbReference type="Pfam" id="PF01476">
    <property type="entry name" value="LysM"/>
    <property type="match status" value="3"/>
</dbReference>
<comment type="caution">
    <text evidence="4">The sequence shown here is derived from an EMBL/GenBank/DDBJ whole genome shotgun (WGS) entry which is preliminary data.</text>
</comment>
<dbReference type="PROSITE" id="PS51782">
    <property type="entry name" value="LYSM"/>
    <property type="match status" value="2"/>
</dbReference>
<proteinExistence type="predicted"/>
<keyword evidence="5" id="KW-1185">Reference proteome</keyword>
<evidence type="ECO:0000256" key="1">
    <source>
        <dbReference type="SAM" id="MobiDB-lite"/>
    </source>
</evidence>
<dbReference type="InterPro" id="IPR018392">
    <property type="entry name" value="LysM"/>
</dbReference>
<gene>
    <name evidence="4" type="ORF">IRJ18_11410</name>
</gene>
<reference evidence="4 5" key="1">
    <citation type="submission" date="2020-10" db="EMBL/GenBank/DDBJ databases">
        <title>Mucilaginibacter mali sp. nov., isolated from rhizosphere soil of apple orchard.</title>
        <authorList>
            <person name="Lee J.-S."/>
            <person name="Kim H.S."/>
            <person name="Kim J.-S."/>
        </authorList>
    </citation>
    <scope>NUCLEOTIDE SEQUENCE [LARGE SCALE GENOMIC DNA]</scope>
    <source>
        <strain evidence="4 5">KCTC 23157</strain>
    </source>
</reference>
<organism evidence="4 5">
    <name type="scientific">Mucilaginibacter boryungensis</name>
    <dbReference type="NCBI Taxonomy" id="768480"/>
    <lineage>
        <taxon>Bacteria</taxon>
        <taxon>Pseudomonadati</taxon>
        <taxon>Bacteroidota</taxon>
        <taxon>Sphingobacteriia</taxon>
        <taxon>Sphingobacteriales</taxon>
        <taxon>Sphingobacteriaceae</taxon>
        <taxon>Mucilaginibacter</taxon>
    </lineage>
</organism>